<sequence length="555" mass="61204">MVSPKALIKKLFGNESSQALDSEQTNDSRVGQLKREFAEHPTKGLNPHKLYGILEGAEQGDLKAQSELFDDMEEKDAQIGADLGKRRQLSAEREWQIVPPDNATAQEKRATEHAIEVFTALEVEDLILDLGTGIGHGWANLELPWQRDGAMRFIEQPTLRPHSWFRLHPDDQNCITLRDHSATGAELWPLGWVQHRHRAKSGYVARMGLHRMLAWPYLFQNYALGDLAQLLEIYGMPARIGKYPKSATEKEKATLLRAVVSLGQNAAGIIPDGMSLDFLEAANGRADVYQAMMNWCERAKAKAILGGTLTSGTGEGTNTNALGNVHERGQMSLIRSDVRQYAGSIGKQILWPMAALNFGIEKPSRAPRFYLDTGETEDLERLSKSLPTFVDMGAKIPLWWLHEKSGIPEAAEGEDVLMSRAGRNPDAPGMEARRGMPKAAQNPFGALRTPASRPPLAALRQAPTQPGQPSYYRDATLDQLDDQAQPVVDAWVAQVQQLAEQAESLEQLQELIANAFDDLDETELAEVMATAFEAADLAGRATVAEELDEETGNAD</sequence>
<protein>
    <submittedName>
        <fullName evidence="2">DUF935 domain-containing protein</fullName>
    </submittedName>
</protein>
<dbReference type="EMBL" id="JAMJPJ010000047">
    <property type="protein sequence ID" value="MCL7931630.1"/>
    <property type="molecule type" value="Genomic_DNA"/>
</dbReference>
<gene>
    <name evidence="2" type="ORF">M8006_16865</name>
</gene>
<dbReference type="Pfam" id="PF06074">
    <property type="entry name" value="Portal_Mu"/>
    <property type="match status" value="1"/>
</dbReference>
<dbReference type="Proteomes" id="UP001165308">
    <property type="component" value="Unassembled WGS sequence"/>
</dbReference>
<keyword evidence="3" id="KW-1185">Reference proteome</keyword>
<evidence type="ECO:0000313" key="3">
    <source>
        <dbReference type="Proteomes" id="UP001165308"/>
    </source>
</evidence>
<reference evidence="2" key="1">
    <citation type="submission" date="2022-05" db="EMBL/GenBank/DDBJ databases">
        <title>Halomonas geminus sp. nov. and Halomonas llamarensis sp. nov. isolated from high-altitude salars of the Atacama Desert.</title>
        <authorList>
            <person name="Hintersatz C."/>
            <person name="Rojas L.A."/>
            <person name="Wei T.-S."/>
            <person name="Kutschke S."/>
            <person name="Lehmann F."/>
            <person name="Jain R."/>
            <person name="Pollmann K."/>
        </authorList>
    </citation>
    <scope>NUCLEOTIDE SEQUENCE</scope>
    <source>
        <strain evidence="2">ATCHA</strain>
    </source>
</reference>
<dbReference type="InterPro" id="IPR009279">
    <property type="entry name" value="Portal_Mu"/>
</dbReference>
<proteinExistence type="predicted"/>
<evidence type="ECO:0000256" key="1">
    <source>
        <dbReference type="SAM" id="Coils"/>
    </source>
</evidence>
<organism evidence="2 3">
    <name type="scientific">Halomonas llamarensis</name>
    <dbReference type="NCBI Taxonomy" id="2945104"/>
    <lineage>
        <taxon>Bacteria</taxon>
        <taxon>Pseudomonadati</taxon>
        <taxon>Pseudomonadota</taxon>
        <taxon>Gammaproteobacteria</taxon>
        <taxon>Oceanospirillales</taxon>
        <taxon>Halomonadaceae</taxon>
        <taxon>Halomonas</taxon>
    </lineage>
</organism>
<evidence type="ECO:0000313" key="2">
    <source>
        <dbReference type="EMBL" id="MCL7931630.1"/>
    </source>
</evidence>
<feature type="coiled-coil region" evidence="1">
    <location>
        <begin position="488"/>
        <end position="525"/>
    </location>
</feature>
<dbReference type="RefSeq" id="WP_250084267.1">
    <property type="nucleotide sequence ID" value="NZ_JAMJPJ010000047.1"/>
</dbReference>
<keyword evidence="1" id="KW-0175">Coiled coil</keyword>
<accession>A0ABT0SUW4</accession>
<name>A0ABT0SUW4_9GAMM</name>
<comment type="caution">
    <text evidence="2">The sequence shown here is derived from an EMBL/GenBank/DDBJ whole genome shotgun (WGS) entry which is preliminary data.</text>
</comment>